<accession>A0A6V7XQN9</accession>
<reference evidence="1 2" key="1">
    <citation type="submission" date="2020-08" db="EMBL/GenBank/DDBJ databases">
        <authorList>
            <person name="Koutsovoulos G."/>
            <person name="Danchin GJ E."/>
        </authorList>
    </citation>
    <scope>NUCLEOTIDE SEQUENCE [LARGE SCALE GENOMIC DNA]</scope>
</reference>
<proteinExistence type="predicted"/>
<sequence>MCCSRPNGQIVIIIKYSHFSFRSSPCPSVFCVSDNTKTNQKSNNFFAFNLFSIIHLNMPQRNSFEAEVGRNSQRCRKSEVSEISRGQSEYKVIWA</sequence>
<comment type="caution">
    <text evidence="1">The sequence shown here is derived from an EMBL/GenBank/DDBJ whole genome shotgun (WGS) entry which is preliminary data.</text>
</comment>
<dbReference type="EMBL" id="CAJEWN010002042">
    <property type="protein sequence ID" value="CAD2201621.1"/>
    <property type="molecule type" value="Genomic_DNA"/>
</dbReference>
<dbReference type="Proteomes" id="UP000580250">
    <property type="component" value="Unassembled WGS sequence"/>
</dbReference>
<evidence type="ECO:0000313" key="2">
    <source>
        <dbReference type="Proteomes" id="UP000580250"/>
    </source>
</evidence>
<evidence type="ECO:0000313" key="1">
    <source>
        <dbReference type="EMBL" id="CAD2201621.1"/>
    </source>
</evidence>
<organism evidence="1 2">
    <name type="scientific">Meloidogyne enterolobii</name>
    <name type="common">Root-knot nematode worm</name>
    <name type="synonym">Meloidogyne mayaguensis</name>
    <dbReference type="NCBI Taxonomy" id="390850"/>
    <lineage>
        <taxon>Eukaryota</taxon>
        <taxon>Metazoa</taxon>
        <taxon>Ecdysozoa</taxon>
        <taxon>Nematoda</taxon>
        <taxon>Chromadorea</taxon>
        <taxon>Rhabditida</taxon>
        <taxon>Tylenchina</taxon>
        <taxon>Tylenchomorpha</taxon>
        <taxon>Tylenchoidea</taxon>
        <taxon>Meloidogynidae</taxon>
        <taxon>Meloidogyninae</taxon>
        <taxon>Meloidogyne</taxon>
    </lineage>
</organism>
<gene>
    <name evidence="1" type="ORF">MENT_LOCUS55188</name>
</gene>
<dbReference type="AlphaFoldDB" id="A0A6V7XQN9"/>
<name>A0A6V7XQN9_MELEN</name>
<protein>
    <submittedName>
        <fullName evidence="1">Uncharacterized protein</fullName>
    </submittedName>
</protein>